<dbReference type="RefSeq" id="WP_122937516.1">
    <property type="nucleotide sequence ID" value="NZ_JBHSNT010000003.1"/>
</dbReference>
<keyword evidence="1" id="KW-0472">Membrane</keyword>
<dbReference type="Proteomes" id="UP000275048">
    <property type="component" value="Unassembled WGS sequence"/>
</dbReference>
<dbReference type="EMBL" id="RHHB01000028">
    <property type="protein sequence ID" value="RNB46916.1"/>
    <property type="molecule type" value="Genomic_DNA"/>
</dbReference>
<protein>
    <submittedName>
        <fullName evidence="2">Uncharacterized protein</fullName>
    </submittedName>
</protein>
<evidence type="ECO:0000256" key="1">
    <source>
        <dbReference type="SAM" id="Phobius"/>
    </source>
</evidence>
<reference evidence="2 3" key="1">
    <citation type="submission" date="2018-10" db="EMBL/GenBank/DDBJ databases">
        <title>Isolation, diversity and antibacterial activity of antinobacteria from the wheat rhizosphere soil.</title>
        <authorList>
            <person name="Sun T."/>
        </authorList>
    </citation>
    <scope>NUCLEOTIDE SEQUENCE [LARGE SCALE GENOMIC DNA]</scope>
    <source>
        <strain evidence="2 3">SJ-23</strain>
    </source>
</reference>
<gene>
    <name evidence="2" type="ORF">EDM22_13025</name>
</gene>
<name>A0A3M8A709_9MICO</name>
<organism evidence="2 3">
    <name type="scientific">Agromyces tardus</name>
    <dbReference type="NCBI Taxonomy" id="2583849"/>
    <lineage>
        <taxon>Bacteria</taxon>
        <taxon>Bacillati</taxon>
        <taxon>Actinomycetota</taxon>
        <taxon>Actinomycetes</taxon>
        <taxon>Micrococcales</taxon>
        <taxon>Microbacteriaceae</taxon>
        <taxon>Agromyces</taxon>
    </lineage>
</organism>
<comment type="caution">
    <text evidence="2">The sequence shown here is derived from an EMBL/GenBank/DDBJ whole genome shotgun (WGS) entry which is preliminary data.</text>
</comment>
<evidence type="ECO:0000313" key="2">
    <source>
        <dbReference type="EMBL" id="RNB46916.1"/>
    </source>
</evidence>
<evidence type="ECO:0000313" key="3">
    <source>
        <dbReference type="Proteomes" id="UP000275048"/>
    </source>
</evidence>
<keyword evidence="1" id="KW-1133">Transmembrane helix</keyword>
<sequence length="70" mass="7776">MPGFVVRWWRTPTVRRRIARIVVVIGILLGVIGLLTMRYALLFAGILVIGFGAAMGPARIRRTDDDRSAP</sequence>
<proteinExistence type="predicted"/>
<keyword evidence="3" id="KW-1185">Reference proteome</keyword>
<dbReference type="AlphaFoldDB" id="A0A3M8A709"/>
<feature type="transmembrane region" description="Helical" evidence="1">
    <location>
        <begin position="18"/>
        <end position="35"/>
    </location>
</feature>
<keyword evidence="1" id="KW-0812">Transmembrane</keyword>
<accession>A0A3M8A709</accession>